<sequence>MVPRQLLREGAEADSELQIKRRRSLSTIFKGVNDARCLQEYVPSLEPLIRKWVQEAVERAIVPFLGSSSNQIECSGSRTLQLQFQGNLPRTLFTGSGVLSEDKSPIKVVLWDSTSGKIVTSGPLSSIKANIVVLDGDFSPDDREDWSEKEFESKIVQNREGKRPLVTGDLTVPLQNGVGCIGEVSFTDNSSWIRSGKFRLGAKVHPSAHEISIREAMSSPFKVKDHRGESYQKHYPPSLDDEVWRLDKIAKDGASHKRLNQFGISCVGDFLRLYITNELQLRSVLRNVSNKTWETITRHAMTCTLDDKKYMYGTTQGTGLLFNSIYKVVGATFDGHSYHSVDSLNLYQRRMADDLKQHAYKNIKDWVPVCDPSIVGYPMLLENPADTFTNPNLDLQAPNRHFQQDQLEMQMNHHHPTISPPYDDSVEHENSSFELGESSEMRAFNPAFRNGFELSNSPGGFYIAGQTWATGGNYVESHLSTEDIQVDDNFQVESSAWQQNQLFLGSNTGEIGITSSNSGILIPRNRRPKTWWCKLLAVIKWQILVKRNVAARKWKQLYLDVMLPKKICNKMDATVETFLVAKSDDRAKQEVPSTQIVE</sequence>
<evidence type="ECO:0000259" key="10">
    <source>
        <dbReference type="Pfam" id="PF20452"/>
    </source>
</evidence>
<feature type="domain" description="Calmodulin binding protein-like N-terminal" evidence="8">
    <location>
        <begin position="80"/>
        <end position="226"/>
    </location>
</feature>
<reference evidence="11" key="2">
    <citation type="journal article" date="2024" name="Plant">
        <title>Genomic evolution and insights into agronomic trait innovations of Sesamum species.</title>
        <authorList>
            <person name="Miao H."/>
            <person name="Wang L."/>
            <person name="Qu L."/>
            <person name="Liu H."/>
            <person name="Sun Y."/>
            <person name="Le M."/>
            <person name="Wang Q."/>
            <person name="Wei S."/>
            <person name="Zheng Y."/>
            <person name="Lin W."/>
            <person name="Duan Y."/>
            <person name="Cao H."/>
            <person name="Xiong S."/>
            <person name="Wang X."/>
            <person name="Wei L."/>
            <person name="Li C."/>
            <person name="Ma Q."/>
            <person name="Ju M."/>
            <person name="Zhao R."/>
            <person name="Li G."/>
            <person name="Mu C."/>
            <person name="Tian Q."/>
            <person name="Mei H."/>
            <person name="Zhang T."/>
            <person name="Gao T."/>
            <person name="Zhang H."/>
        </authorList>
    </citation>
    <scope>NUCLEOTIDE SEQUENCE</scope>
    <source>
        <strain evidence="11">G02</strain>
    </source>
</reference>
<dbReference type="InterPro" id="IPR012416">
    <property type="entry name" value="CBP60"/>
</dbReference>
<dbReference type="GO" id="GO:0005516">
    <property type="term" value="F:calmodulin binding"/>
    <property type="evidence" value="ECO:0007669"/>
    <property type="project" value="InterPro"/>
</dbReference>
<proteinExistence type="inferred from homology"/>
<dbReference type="InterPro" id="IPR046831">
    <property type="entry name" value="Calmodulin_bind_N"/>
</dbReference>
<dbReference type="EMBL" id="JACGWJ010000012">
    <property type="protein sequence ID" value="KAL0384775.1"/>
    <property type="molecule type" value="Genomic_DNA"/>
</dbReference>
<evidence type="ECO:0000256" key="5">
    <source>
        <dbReference type="ARBA" id="ARBA00023159"/>
    </source>
</evidence>
<evidence type="ECO:0000256" key="7">
    <source>
        <dbReference type="ARBA" id="ARBA00023242"/>
    </source>
</evidence>
<evidence type="ECO:0000256" key="6">
    <source>
        <dbReference type="ARBA" id="ARBA00023163"/>
    </source>
</evidence>
<keyword evidence="6" id="KW-0804">Transcription</keyword>
<dbReference type="AlphaFoldDB" id="A0AAW2RX24"/>
<comment type="similarity">
    <text evidence="2">Belongs to the plant ACBP60 protein family.</text>
</comment>
<evidence type="ECO:0000259" key="8">
    <source>
        <dbReference type="Pfam" id="PF07887"/>
    </source>
</evidence>
<feature type="domain" description="Calmodulin binding protein C-terminal" evidence="10">
    <location>
        <begin position="308"/>
        <end position="366"/>
    </location>
</feature>
<evidence type="ECO:0000256" key="4">
    <source>
        <dbReference type="ARBA" id="ARBA00023125"/>
    </source>
</evidence>
<organism evidence="11">
    <name type="scientific">Sesamum radiatum</name>
    <name type="common">Black benniseed</name>
    <dbReference type="NCBI Taxonomy" id="300843"/>
    <lineage>
        <taxon>Eukaryota</taxon>
        <taxon>Viridiplantae</taxon>
        <taxon>Streptophyta</taxon>
        <taxon>Embryophyta</taxon>
        <taxon>Tracheophyta</taxon>
        <taxon>Spermatophyta</taxon>
        <taxon>Magnoliopsida</taxon>
        <taxon>eudicotyledons</taxon>
        <taxon>Gunneridae</taxon>
        <taxon>Pentapetalae</taxon>
        <taxon>asterids</taxon>
        <taxon>lamiids</taxon>
        <taxon>Lamiales</taxon>
        <taxon>Pedaliaceae</taxon>
        <taxon>Sesamum</taxon>
    </lineage>
</organism>
<name>A0AAW2RX24_SESRA</name>
<comment type="caution">
    <text evidence="11">The sequence shown here is derived from an EMBL/GenBank/DDBJ whole genome shotgun (WGS) entry which is preliminary data.</text>
</comment>
<evidence type="ECO:0000256" key="1">
    <source>
        <dbReference type="ARBA" id="ARBA00004123"/>
    </source>
</evidence>
<dbReference type="GO" id="GO:0005634">
    <property type="term" value="C:nucleus"/>
    <property type="evidence" value="ECO:0007669"/>
    <property type="project" value="UniProtKB-SubCell"/>
</dbReference>
<dbReference type="PANTHER" id="PTHR31713:SF43">
    <property type="entry name" value="CALMODULIN-BINDING PROTEIN 60 G"/>
    <property type="match status" value="1"/>
</dbReference>
<dbReference type="GO" id="GO:0080142">
    <property type="term" value="P:regulation of salicylic acid biosynthetic process"/>
    <property type="evidence" value="ECO:0007669"/>
    <property type="project" value="TreeGrafter"/>
</dbReference>
<keyword evidence="7" id="KW-0539">Nucleus</keyword>
<keyword evidence="4" id="KW-0238">DNA-binding</keyword>
<dbReference type="InterPro" id="IPR046829">
    <property type="entry name" value="Calmod_bind_C"/>
</dbReference>
<dbReference type="GO" id="GO:0043565">
    <property type="term" value="F:sequence-specific DNA binding"/>
    <property type="evidence" value="ECO:0007669"/>
    <property type="project" value="TreeGrafter"/>
</dbReference>
<dbReference type="InterPro" id="IPR046830">
    <property type="entry name" value="Calmod_bind_M"/>
</dbReference>
<evidence type="ECO:0000256" key="2">
    <source>
        <dbReference type="ARBA" id="ARBA00007214"/>
    </source>
</evidence>
<reference evidence="11" key="1">
    <citation type="submission" date="2020-06" db="EMBL/GenBank/DDBJ databases">
        <authorList>
            <person name="Li T."/>
            <person name="Hu X."/>
            <person name="Zhang T."/>
            <person name="Song X."/>
            <person name="Zhang H."/>
            <person name="Dai N."/>
            <person name="Sheng W."/>
            <person name="Hou X."/>
            <person name="Wei L."/>
        </authorList>
    </citation>
    <scope>NUCLEOTIDE SEQUENCE</scope>
    <source>
        <strain evidence="11">G02</strain>
        <tissue evidence="11">Leaf</tissue>
    </source>
</reference>
<dbReference type="Pfam" id="PF20452">
    <property type="entry name" value="Calmod_bind_C"/>
    <property type="match status" value="1"/>
</dbReference>
<evidence type="ECO:0000259" key="9">
    <source>
        <dbReference type="Pfam" id="PF20451"/>
    </source>
</evidence>
<dbReference type="PANTHER" id="PTHR31713">
    <property type="entry name" value="OS02G0177800 PROTEIN"/>
    <property type="match status" value="1"/>
</dbReference>
<evidence type="ECO:0000313" key="11">
    <source>
        <dbReference type="EMBL" id="KAL0384775.1"/>
    </source>
</evidence>
<feature type="domain" description="Calmodulin binding protein central" evidence="9">
    <location>
        <begin position="239"/>
        <end position="303"/>
    </location>
</feature>
<dbReference type="Pfam" id="PF07887">
    <property type="entry name" value="Calmodulin_bind"/>
    <property type="match status" value="1"/>
</dbReference>
<evidence type="ECO:0000256" key="3">
    <source>
        <dbReference type="ARBA" id="ARBA00023015"/>
    </source>
</evidence>
<keyword evidence="3" id="KW-0805">Transcription regulation</keyword>
<keyword evidence="5" id="KW-0010">Activator</keyword>
<gene>
    <name evidence="11" type="ORF">Sradi_2871800</name>
</gene>
<comment type="subcellular location">
    <subcellularLocation>
        <location evidence="1">Nucleus</location>
    </subcellularLocation>
</comment>
<accession>A0AAW2RX24</accession>
<dbReference type="GO" id="GO:0003700">
    <property type="term" value="F:DNA-binding transcription factor activity"/>
    <property type="evidence" value="ECO:0007669"/>
    <property type="project" value="TreeGrafter"/>
</dbReference>
<dbReference type="Pfam" id="PF20451">
    <property type="entry name" value="Calmod_bind_M"/>
    <property type="match status" value="1"/>
</dbReference>
<protein>
    <submittedName>
        <fullName evidence="11">Calmodulin-binding protein 60 C</fullName>
    </submittedName>
</protein>